<sequence length="36" mass="3459">MNCPAPDQDLTAVIAVICLLAGLIIGGAVAARGPPG</sequence>
<organism evidence="2 3">
    <name type="scientific">Methylobacterium hispanicum</name>
    <dbReference type="NCBI Taxonomy" id="270350"/>
    <lineage>
        <taxon>Bacteria</taxon>
        <taxon>Pseudomonadati</taxon>
        <taxon>Pseudomonadota</taxon>
        <taxon>Alphaproteobacteria</taxon>
        <taxon>Hyphomicrobiales</taxon>
        <taxon>Methylobacteriaceae</taxon>
        <taxon>Methylobacterium</taxon>
    </lineage>
</organism>
<accession>A0AAV4ZIZ9</accession>
<evidence type="ECO:0000313" key="2">
    <source>
        <dbReference type="EMBL" id="GJD88153.1"/>
    </source>
</evidence>
<keyword evidence="1" id="KW-1133">Transmembrane helix</keyword>
<keyword evidence="3" id="KW-1185">Reference proteome</keyword>
<keyword evidence="1" id="KW-0812">Transmembrane</keyword>
<feature type="transmembrane region" description="Helical" evidence="1">
    <location>
        <begin position="12"/>
        <end position="31"/>
    </location>
</feature>
<dbReference type="EMBL" id="BPQO01000006">
    <property type="protein sequence ID" value="GJD88153.1"/>
    <property type="molecule type" value="Genomic_DNA"/>
</dbReference>
<proteinExistence type="predicted"/>
<evidence type="ECO:0000256" key="1">
    <source>
        <dbReference type="SAM" id="Phobius"/>
    </source>
</evidence>
<protein>
    <submittedName>
        <fullName evidence="2">Uncharacterized protein</fullName>
    </submittedName>
</protein>
<dbReference type="Proteomes" id="UP001055247">
    <property type="component" value="Unassembled WGS sequence"/>
</dbReference>
<reference evidence="2" key="2">
    <citation type="submission" date="2021-08" db="EMBL/GenBank/DDBJ databases">
        <authorList>
            <person name="Tani A."/>
            <person name="Ola A."/>
            <person name="Ogura Y."/>
            <person name="Katsura K."/>
            <person name="Hayashi T."/>
        </authorList>
    </citation>
    <scope>NUCLEOTIDE SEQUENCE</scope>
    <source>
        <strain evidence="2">DSM 16372</strain>
    </source>
</reference>
<name>A0AAV4ZIZ9_9HYPH</name>
<comment type="caution">
    <text evidence="2">The sequence shown here is derived from an EMBL/GenBank/DDBJ whole genome shotgun (WGS) entry which is preliminary data.</text>
</comment>
<gene>
    <name evidence="2" type="ORF">BHAOGJBA_1666</name>
</gene>
<dbReference type="AlphaFoldDB" id="A0AAV4ZIZ9"/>
<evidence type="ECO:0000313" key="3">
    <source>
        <dbReference type="Proteomes" id="UP001055247"/>
    </source>
</evidence>
<keyword evidence="1" id="KW-0472">Membrane</keyword>
<reference evidence="2" key="1">
    <citation type="journal article" date="2016" name="Front. Microbiol.">
        <title>Genome Sequence of the Piezophilic, Mesophilic Sulfate-Reducing Bacterium Desulfovibrio indicus J2T.</title>
        <authorList>
            <person name="Cao J."/>
            <person name="Maignien L."/>
            <person name="Shao Z."/>
            <person name="Alain K."/>
            <person name="Jebbar M."/>
        </authorList>
    </citation>
    <scope>NUCLEOTIDE SEQUENCE</scope>
    <source>
        <strain evidence="2">DSM 16372</strain>
    </source>
</reference>